<dbReference type="GO" id="GO:0090447">
    <property type="term" value="F:glycerol-3-phosphate 2-O-acyltransferase activity"/>
    <property type="evidence" value="ECO:0007669"/>
    <property type="project" value="TreeGrafter"/>
</dbReference>
<proteinExistence type="inferred from homology"/>
<keyword evidence="3" id="KW-0808">Transferase</keyword>
<evidence type="ECO:0000256" key="3">
    <source>
        <dbReference type="ARBA" id="ARBA00022679"/>
    </source>
</evidence>
<dbReference type="InterPro" id="IPR056462">
    <property type="entry name" value="HAD_RAM2/GPAT1-8"/>
</dbReference>
<accession>A0A8J5HJC0</accession>
<keyword evidence="4 8" id="KW-0812">Transmembrane</keyword>
<dbReference type="AlphaFoldDB" id="A0A8J5HJC0"/>
<keyword evidence="11" id="KW-1185">Reference proteome</keyword>
<dbReference type="Pfam" id="PF01553">
    <property type="entry name" value="Acyltransferase"/>
    <property type="match status" value="1"/>
</dbReference>
<evidence type="ECO:0000256" key="4">
    <source>
        <dbReference type="ARBA" id="ARBA00022692"/>
    </source>
</evidence>
<reference evidence="10 11" key="1">
    <citation type="submission" date="2020-08" db="EMBL/GenBank/DDBJ databases">
        <title>Plant Genome Project.</title>
        <authorList>
            <person name="Zhang R.-G."/>
        </authorList>
    </citation>
    <scope>NUCLEOTIDE SEQUENCE [LARGE SCALE GENOMIC DNA]</scope>
    <source>
        <tissue evidence="10">Rhizome</tissue>
    </source>
</reference>
<dbReference type="EMBL" id="JACMSC010000003">
    <property type="protein sequence ID" value="KAG6528656.1"/>
    <property type="molecule type" value="Genomic_DNA"/>
</dbReference>
<keyword evidence="6 8" id="KW-0472">Membrane</keyword>
<dbReference type="Proteomes" id="UP000734854">
    <property type="component" value="Unassembled WGS sequence"/>
</dbReference>
<evidence type="ECO:0000256" key="5">
    <source>
        <dbReference type="ARBA" id="ARBA00022989"/>
    </source>
</evidence>
<evidence type="ECO:0000256" key="8">
    <source>
        <dbReference type="SAM" id="Phobius"/>
    </source>
</evidence>
<feature type="region of interest" description="Disordered" evidence="7">
    <location>
        <begin position="188"/>
        <end position="219"/>
    </location>
</feature>
<feature type="compositionally biased region" description="Basic and acidic residues" evidence="7">
    <location>
        <begin position="208"/>
        <end position="219"/>
    </location>
</feature>
<comment type="caution">
    <text evidence="10">The sequence shown here is derived from an EMBL/GenBank/DDBJ whole genome shotgun (WGS) entry which is preliminary data.</text>
</comment>
<feature type="domain" description="Phospholipid/glycerol acyltransferase" evidence="9">
    <location>
        <begin position="302"/>
        <end position="403"/>
    </location>
</feature>
<dbReference type="SMART" id="SM00563">
    <property type="entry name" value="PlsC"/>
    <property type="match status" value="1"/>
</dbReference>
<dbReference type="GO" id="GO:0010143">
    <property type="term" value="P:cutin biosynthetic process"/>
    <property type="evidence" value="ECO:0007669"/>
    <property type="project" value="TreeGrafter"/>
</dbReference>
<evidence type="ECO:0000256" key="7">
    <source>
        <dbReference type="SAM" id="MobiDB-lite"/>
    </source>
</evidence>
<evidence type="ECO:0000313" key="11">
    <source>
        <dbReference type="Proteomes" id="UP000734854"/>
    </source>
</evidence>
<dbReference type="PANTHER" id="PTHR15486:SF77">
    <property type="entry name" value="OS08G0131300 PROTEIN"/>
    <property type="match status" value="1"/>
</dbReference>
<keyword evidence="5 8" id="KW-1133">Transmembrane helix</keyword>
<name>A0A8J5HJC0_ZINOF</name>
<evidence type="ECO:0000256" key="2">
    <source>
        <dbReference type="ARBA" id="ARBA00007937"/>
    </source>
</evidence>
<sequence>MERGESIAFELEGALLASGSLFPYFMLVCLEAGAGGPLRAVVLLLAAPLLRLLELAGLEAAAVSAMIFLSTAGLRVDDLKAVAKATLPKFFMEDLQRGALREFLAEGCSGGGAAALRYVATALPRAMAEPFLREYLDADGVLGTELRTCMGFYTGLTSAAGVMDGERRLEALRVATAGTSVITVGARRKHPHQSSLSFYAKQPWTPPEDPKQPRPRSEYPRPLIFHDGRLVQRPTPLDFLTVLVWLPFGIFLAVLRVLIGLLAPRTLTIMGLAATGMRIEIQGHQAHLDANSTMVKGSGSHTLFVCNHRTLLDPVLVSIVLQRKLTALTYSLSRLSEVISPIPTVRLARDRLQDGVKMRSLVEQGDVIVCPEGTTCREPYLLRFSPLFAKIVSDVVPVAVTNGGSMFYGTTVRGHKCFDCFFFLMNPRPFYGLKFLEKVVQPHGRQRSEYDVANEVQRSIGQSIGFECTNLTRKDKYRILAGNDGLDPRM</sequence>
<dbReference type="GO" id="GO:0016020">
    <property type="term" value="C:membrane"/>
    <property type="evidence" value="ECO:0007669"/>
    <property type="project" value="UniProtKB-SubCell"/>
</dbReference>
<dbReference type="PANTHER" id="PTHR15486">
    <property type="entry name" value="ANCIENT UBIQUITOUS PROTEIN"/>
    <property type="match status" value="1"/>
</dbReference>
<comment type="subcellular location">
    <subcellularLocation>
        <location evidence="1">Membrane</location>
        <topology evidence="1">Multi-pass membrane protein</topology>
    </subcellularLocation>
</comment>
<feature type="transmembrane region" description="Helical" evidence="8">
    <location>
        <begin position="55"/>
        <end position="74"/>
    </location>
</feature>
<organism evidence="10 11">
    <name type="scientific">Zingiber officinale</name>
    <name type="common">Ginger</name>
    <name type="synonym">Amomum zingiber</name>
    <dbReference type="NCBI Taxonomy" id="94328"/>
    <lineage>
        <taxon>Eukaryota</taxon>
        <taxon>Viridiplantae</taxon>
        <taxon>Streptophyta</taxon>
        <taxon>Embryophyta</taxon>
        <taxon>Tracheophyta</taxon>
        <taxon>Spermatophyta</taxon>
        <taxon>Magnoliopsida</taxon>
        <taxon>Liliopsida</taxon>
        <taxon>Zingiberales</taxon>
        <taxon>Zingiberaceae</taxon>
        <taxon>Zingiber</taxon>
    </lineage>
</organism>
<gene>
    <name evidence="10" type="ORF">ZIOFF_010840</name>
</gene>
<dbReference type="GO" id="GO:0016791">
    <property type="term" value="F:phosphatase activity"/>
    <property type="evidence" value="ECO:0007669"/>
    <property type="project" value="TreeGrafter"/>
</dbReference>
<protein>
    <recommendedName>
        <fullName evidence="9">Phospholipid/glycerol acyltransferase domain-containing protein</fullName>
    </recommendedName>
</protein>
<evidence type="ECO:0000256" key="1">
    <source>
        <dbReference type="ARBA" id="ARBA00004141"/>
    </source>
</evidence>
<evidence type="ECO:0000259" key="9">
    <source>
        <dbReference type="SMART" id="SM00563"/>
    </source>
</evidence>
<feature type="transmembrane region" description="Helical" evidence="8">
    <location>
        <begin position="21"/>
        <end position="49"/>
    </location>
</feature>
<dbReference type="OrthoDB" id="1854593at2759"/>
<evidence type="ECO:0000313" key="10">
    <source>
        <dbReference type="EMBL" id="KAG6528656.1"/>
    </source>
</evidence>
<comment type="similarity">
    <text evidence="2">Belongs to the GPAT/DAPAT family.</text>
</comment>
<evidence type="ECO:0000256" key="6">
    <source>
        <dbReference type="ARBA" id="ARBA00023136"/>
    </source>
</evidence>
<dbReference type="InterPro" id="IPR002123">
    <property type="entry name" value="Plipid/glycerol_acylTrfase"/>
</dbReference>
<dbReference type="Pfam" id="PF23270">
    <property type="entry name" value="HAD_RAM2_N"/>
    <property type="match status" value="1"/>
</dbReference>
<feature type="transmembrane region" description="Helical" evidence="8">
    <location>
        <begin position="239"/>
        <end position="263"/>
    </location>
</feature>